<organism evidence="5 6">
    <name type="scientific">Lachancea meyersii CBS 8951</name>
    <dbReference type="NCBI Taxonomy" id="1266667"/>
    <lineage>
        <taxon>Eukaryota</taxon>
        <taxon>Fungi</taxon>
        <taxon>Dikarya</taxon>
        <taxon>Ascomycota</taxon>
        <taxon>Saccharomycotina</taxon>
        <taxon>Saccharomycetes</taxon>
        <taxon>Saccharomycetales</taxon>
        <taxon>Saccharomycetaceae</taxon>
        <taxon>Lachancea</taxon>
    </lineage>
</organism>
<reference evidence="6" key="1">
    <citation type="submission" date="2016-03" db="EMBL/GenBank/DDBJ databases">
        <authorList>
            <person name="Devillers Hugo."/>
        </authorList>
    </citation>
    <scope>NUCLEOTIDE SEQUENCE [LARGE SCALE GENOMIC DNA]</scope>
</reference>
<dbReference type="SUPFAM" id="SSF54695">
    <property type="entry name" value="POZ domain"/>
    <property type="match status" value="2"/>
</dbReference>
<dbReference type="Proteomes" id="UP000191144">
    <property type="component" value="Chromosome F"/>
</dbReference>
<evidence type="ECO:0000313" key="6">
    <source>
        <dbReference type="Proteomes" id="UP000191144"/>
    </source>
</evidence>
<dbReference type="SUPFAM" id="SSF48403">
    <property type="entry name" value="Ankyrin repeat"/>
    <property type="match status" value="1"/>
</dbReference>
<dbReference type="Pfam" id="PF12796">
    <property type="entry name" value="Ank_2"/>
    <property type="match status" value="1"/>
</dbReference>
<dbReference type="Gene3D" id="3.30.710.10">
    <property type="entry name" value="Potassium Channel Kv1.1, Chain A"/>
    <property type="match status" value="2"/>
</dbReference>
<dbReference type="PROSITE" id="PS50088">
    <property type="entry name" value="ANK_REPEAT"/>
    <property type="match status" value="1"/>
</dbReference>
<keyword evidence="6" id="KW-1185">Reference proteome</keyword>
<protein>
    <submittedName>
        <fullName evidence="5">LAME_0F08218g1_1</fullName>
    </submittedName>
</protein>
<feature type="domain" description="BTB" evidence="4">
    <location>
        <begin position="277"/>
        <end position="365"/>
    </location>
</feature>
<feature type="domain" description="BTB" evidence="4">
    <location>
        <begin position="120"/>
        <end position="179"/>
    </location>
</feature>
<sequence length="520" mass="59702">MRTADKNFEELCYWCRIGDVENVDRLISKGVNLNDIDEFNNSPLFLASLCGHEDLVNLLLKRGAICDRDRHEGARCVYGALTDSIRNILLNYDISKAVDLKQPFASHLSSQLNDQSIRGHDIMLKLANGQHTRLHGFLLAARSPYFAKQLQELGSEHVTLDLPKEVPSVGLDIISSYVYLVPLLHTITDEESESIGHFSQLFGFAGLTEFLDKAKDIQDQVQISKLVTEYQHNFIEEARLQMQLFVEKIMDNKKTVNVANGISPDTLNSLKNGPTLPDVYLLVRSNEDSDIGFLYPCHRSIIIRSDYFRVMFTSPFDETTFYYKTADGLVDRSVDFPIVCFPIHDLHAAELILSYLYYDRTEIPWDVALNVLRAADALLMERLKTMAAVAITQSSHFLERYSVFELLDVAWEFRVERLEHHVANTIAGDIEHYVSLPQLKDAILRSSSMLKTRQETDTIELIDDIRYYLLKKYNVDAEDLDDFDWNETNEGGLELRTEVSMYKSDYQRLENLLEKMNINI</sequence>
<evidence type="ECO:0000259" key="4">
    <source>
        <dbReference type="PROSITE" id="PS50097"/>
    </source>
</evidence>
<dbReference type="Pfam" id="PF00651">
    <property type="entry name" value="BTB"/>
    <property type="match status" value="1"/>
</dbReference>
<dbReference type="InterPro" id="IPR011333">
    <property type="entry name" value="SKP1/BTB/POZ_sf"/>
</dbReference>
<dbReference type="EMBL" id="LT598477">
    <property type="protein sequence ID" value="SCU94618.1"/>
    <property type="molecule type" value="Genomic_DNA"/>
</dbReference>
<dbReference type="PANTHER" id="PTHR46231:SF1">
    <property type="entry name" value="ANKYRIN REPEAT AND BTB_POZ DOMAIN-CONTAINING PROTEIN 1"/>
    <property type="match status" value="1"/>
</dbReference>
<evidence type="ECO:0000256" key="1">
    <source>
        <dbReference type="ARBA" id="ARBA00022737"/>
    </source>
</evidence>
<feature type="repeat" description="ANK" evidence="3">
    <location>
        <begin position="39"/>
        <end position="64"/>
    </location>
</feature>
<dbReference type="InterPro" id="IPR000210">
    <property type="entry name" value="BTB/POZ_dom"/>
</dbReference>
<dbReference type="OrthoDB" id="684045at2759"/>
<dbReference type="InterPro" id="IPR002110">
    <property type="entry name" value="Ankyrin_rpt"/>
</dbReference>
<evidence type="ECO:0000256" key="3">
    <source>
        <dbReference type="PROSITE-ProRule" id="PRU00023"/>
    </source>
</evidence>
<evidence type="ECO:0000313" key="5">
    <source>
        <dbReference type="EMBL" id="SCU94618.1"/>
    </source>
</evidence>
<dbReference type="SMART" id="SM00225">
    <property type="entry name" value="BTB"/>
    <property type="match status" value="2"/>
</dbReference>
<evidence type="ECO:0000256" key="2">
    <source>
        <dbReference type="ARBA" id="ARBA00023043"/>
    </source>
</evidence>
<dbReference type="Gene3D" id="1.25.40.20">
    <property type="entry name" value="Ankyrin repeat-containing domain"/>
    <property type="match status" value="1"/>
</dbReference>
<accession>A0A1G4JUI7</accession>
<proteinExistence type="predicted"/>
<dbReference type="AlphaFoldDB" id="A0A1G4JUI7"/>
<dbReference type="InterPro" id="IPR036770">
    <property type="entry name" value="Ankyrin_rpt-contain_sf"/>
</dbReference>
<dbReference type="GO" id="GO:0000151">
    <property type="term" value="C:ubiquitin ligase complex"/>
    <property type="evidence" value="ECO:0007669"/>
    <property type="project" value="TreeGrafter"/>
</dbReference>
<dbReference type="SMART" id="SM00248">
    <property type="entry name" value="ANK"/>
    <property type="match status" value="2"/>
</dbReference>
<keyword evidence="2 3" id="KW-0040">ANK repeat</keyword>
<dbReference type="PANTHER" id="PTHR46231">
    <property type="entry name" value="ANKYRIN REPEAT AND BTB/POZ DOMAIN-CONTAINING PROTEIN 1"/>
    <property type="match status" value="1"/>
</dbReference>
<keyword evidence="1" id="KW-0677">Repeat</keyword>
<dbReference type="PROSITE" id="PS50297">
    <property type="entry name" value="ANK_REP_REGION"/>
    <property type="match status" value="1"/>
</dbReference>
<name>A0A1G4JUI7_9SACH</name>
<dbReference type="InterPro" id="IPR044515">
    <property type="entry name" value="ABTB1"/>
</dbReference>
<gene>
    <name evidence="5" type="ORF">LAME_0F08218G</name>
</gene>
<dbReference type="PROSITE" id="PS50097">
    <property type="entry name" value="BTB"/>
    <property type="match status" value="2"/>
</dbReference>
<dbReference type="GO" id="GO:0005737">
    <property type="term" value="C:cytoplasm"/>
    <property type="evidence" value="ECO:0007669"/>
    <property type="project" value="TreeGrafter"/>
</dbReference>